<keyword evidence="1" id="KW-1185">Reference proteome</keyword>
<reference evidence="2" key="1">
    <citation type="submission" date="2022-11" db="UniProtKB">
        <authorList>
            <consortium name="WormBaseParasite"/>
        </authorList>
    </citation>
    <scope>IDENTIFICATION</scope>
</reference>
<dbReference type="Proteomes" id="UP000887565">
    <property type="component" value="Unplaced"/>
</dbReference>
<protein>
    <submittedName>
        <fullName evidence="2">Uncharacterized protein</fullName>
    </submittedName>
</protein>
<organism evidence="1 2">
    <name type="scientific">Romanomermis culicivorax</name>
    <name type="common">Nematode worm</name>
    <dbReference type="NCBI Taxonomy" id="13658"/>
    <lineage>
        <taxon>Eukaryota</taxon>
        <taxon>Metazoa</taxon>
        <taxon>Ecdysozoa</taxon>
        <taxon>Nematoda</taxon>
        <taxon>Enoplea</taxon>
        <taxon>Dorylaimia</taxon>
        <taxon>Mermithida</taxon>
        <taxon>Mermithoidea</taxon>
        <taxon>Mermithidae</taxon>
        <taxon>Romanomermis</taxon>
    </lineage>
</organism>
<name>A0A915JKM4_ROMCU</name>
<dbReference type="AlphaFoldDB" id="A0A915JKM4"/>
<evidence type="ECO:0000313" key="1">
    <source>
        <dbReference type="Proteomes" id="UP000887565"/>
    </source>
</evidence>
<evidence type="ECO:0000313" key="2">
    <source>
        <dbReference type="WBParaSite" id="nRc.2.0.1.t26658-RA"/>
    </source>
</evidence>
<dbReference type="WBParaSite" id="nRc.2.0.1.t26658-RA">
    <property type="protein sequence ID" value="nRc.2.0.1.t26658-RA"/>
    <property type="gene ID" value="nRc.2.0.1.g26658"/>
</dbReference>
<sequence length="123" mass="13858">MEKIKQEEKQFGTETAFAKVAGTEIAGIETASAEMTQCRSCWRSNDSAGNGRRDMPFHSQENSMSMIRNQEEKIPIDNKCSALYRTFAVAAYVISKDCKTTVDLKLLNNEAKQKSLSRRKEKA</sequence>
<accession>A0A915JKM4</accession>
<proteinExistence type="predicted"/>